<dbReference type="SUPFAM" id="SSF53822">
    <property type="entry name" value="Periplasmic binding protein-like I"/>
    <property type="match status" value="1"/>
</dbReference>
<keyword evidence="4 7" id="KW-0732">Signal</keyword>
<dbReference type="GO" id="GO:0005886">
    <property type="term" value="C:plasma membrane"/>
    <property type="evidence" value="ECO:0007669"/>
    <property type="project" value="UniProtKB-SubCell"/>
</dbReference>
<dbReference type="STRING" id="1499967.U27_06538"/>
<dbReference type="HOGENOM" id="CLU_038813_1_0_0"/>
<dbReference type="CDD" id="cd06304">
    <property type="entry name" value="PBP1_BmpA_Med_PnrA-like"/>
    <property type="match status" value="1"/>
</dbReference>
<keyword evidence="10" id="KW-1185">Reference proteome</keyword>
<evidence type="ECO:0000259" key="8">
    <source>
        <dbReference type="Pfam" id="PF02608"/>
    </source>
</evidence>
<dbReference type="PANTHER" id="PTHR34296:SF2">
    <property type="entry name" value="ABC TRANSPORTER GUANOSINE-BINDING PROTEIN NUPN"/>
    <property type="match status" value="1"/>
</dbReference>
<proteinExistence type="inferred from homology"/>
<evidence type="ECO:0000256" key="6">
    <source>
        <dbReference type="ARBA" id="ARBA00023288"/>
    </source>
</evidence>
<organism evidence="9">
    <name type="scientific">Vecturithrix granuli</name>
    <dbReference type="NCBI Taxonomy" id="1499967"/>
    <lineage>
        <taxon>Bacteria</taxon>
        <taxon>Candidatus Moduliflexota</taxon>
        <taxon>Candidatus Vecturitrichia</taxon>
        <taxon>Candidatus Vecturitrichales</taxon>
        <taxon>Candidatus Vecturitrichaceae</taxon>
        <taxon>Candidatus Vecturithrix</taxon>
    </lineage>
</organism>
<dbReference type="InterPro" id="IPR050957">
    <property type="entry name" value="BMP_lipoprotein"/>
</dbReference>
<evidence type="ECO:0000256" key="3">
    <source>
        <dbReference type="ARBA" id="ARBA00022475"/>
    </source>
</evidence>
<dbReference type="AlphaFoldDB" id="A0A081C4P8"/>
<gene>
    <name evidence="9" type="ORF">U27_06538</name>
</gene>
<protein>
    <submittedName>
        <fullName evidence="9">Basic membrane lipoprotein</fullName>
    </submittedName>
</protein>
<evidence type="ECO:0000256" key="2">
    <source>
        <dbReference type="ARBA" id="ARBA00008610"/>
    </source>
</evidence>
<comment type="similarity">
    <text evidence="2">Belongs to the BMP lipoprotein family.</text>
</comment>
<dbReference type="Gene3D" id="3.40.50.2300">
    <property type="match status" value="2"/>
</dbReference>
<dbReference type="InterPro" id="IPR003760">
    <property type="entry name" value="PnrA-like"/>
</dbReference>
<dbReference type="EMBL" id="DF820470">
    <property type="protein sequence ID" value="GAK59553.1"/>
    <property type="molecule type" value="Genomic_DNA"/>
</dbReference>
<dbReference type="Proteomes" id="UP000030661">
    <property type="component" value="Unassembled WGS sequence"/>
</dbReference>
<keyword evidence="5" id="KW-0472">Membrane</keyword>
<name>A0A081C4P8_VECG1</name>
<evidence type="ECO:0000313" key="10">
    <source>
        <dbReference type="Proteomes" id="UP000030661"/>
    </source>
</evidence>
<evidence type="ECO:0000313" key="9">
    <source>
        <dbReference type="EMBL" id="GAK59553.1"/>
    </source>
</evidence>
<dbReference type="InterPro" id="IPR028082">
    <property type="entry name" value="Peripla_BP_I"/>
</dbReference>
<dbReference type="Pfam" id="PF02608">
    <property type="entry name" value="Bmp"/>
    <property type="match status" value="1"/>
</dbReference>
<feature type="chain" id="PRO_5001755518" evidence="7">
    <location>
        <begin position="23"/>
        <end position="325"/>
    </location>
</feature>
<evidence type="ECO:0000256" key="5">
    <source>
        <dbReference type="ARBA" id="ARBA00023136"/>
    </source>
</evidence>
<accession>A0A081C4P8</accession>
<sequence>MKITKMLLSCLLVLVFAVPGLAVVKEAKDYKVVLILPGPINDQSWNATNYNGLVACNEQLGTNIEYVENVQQSDFESTFRNYGERGYDLVISAGTQFDNAAETIAPLYPNTRYLVINGAKTNGANLTGVTIREWESGYLAGVLAGLATEAGIIGEMGGFPNPLMKDALNGVTAGAKSVNPNFQKAIRAYANSWSDIAKGKEIGVSMIEGGADVLFAYANQAGLGTLMAAQEAGKKFIGFASDQNASAPGLIPGSVVYKYDQLYLFVVGEFIKGQLPADVMTAGLSEGIIDIIFSDSATQEMKDAIEKAKAGILSGEIPKPEGEEE</sequence>
<keyword evidence="6 9" id="KW-0449">Lipoprotein</keyword>
<comment type="subcellular location">
    <subcellularLocation>
        <location evidence="1">Cell membrane</location>
        <topology evidence="1">Lipid-anchor</topology>
    </subcellularLocation>
</comment>
<dbReference type="eggNOG" id="COG1744">
    <property type="taxonomic scope" value="Bacteria"/>
</dbReference>
<reference evidence="9" key="1">
    <citation type="journal article" date="2015" name="PeerJ">
        <title>First genomic representation of candidate bacterial phylum KSB3 points to enhanced environmental sensing as a trigger of wastewater bulking.</title>
        <authorList>
            <person name="Sekiguchi Y."/>
            <person name="Ohashi A."/>
            <person name="Parks D.H."/>
            <person name="Yamauchi T."/>
            <person name="Tyson G.W."/>
            <person name="Hugenholtz P."/>
        </authorList>
    </citation>
    <scope>NUCLEOTIDE SEQUENCE [LARGE SCALE GENOMIC DNA]</scope>
</reference>
<feature type="domain" description="ABC transporter substrate-binding protein PnrA-like" evidence="8">
    <location>
        <begin position="31"/>
        <end position="320"/>
    </location>
</feature>
<dbReference type="PANTHER" id="PTHR34296">
    <property type="entry name" value="TRANSCRIPTIONAL ACTIVATOR PROTEIN MED"/>
    <property type="match status" value="1"/>
</dbReference>
<evidence type="ECO:0000256" key="7">
    <source>
        <dbReference type="SAM" id="SignalP"/>
    </source>
</evidence>
<feature type="signal peptide" evidence="7">
    <location>
        <begin position="1"/>
        <end position="22"/>
    </location>
</feature>
<keyword evidence="3" id="KW-1003">Cell membrane</keyword>
<evidence type="ECO:0000256" key="4">
    <source>
        <dbReference type="ARBA" id="ARBA00022729"/>
    </source>
</evidence>
<evidence type="ECO:0000256" key="1">
    <source>
        <dbReference type="ARBA" id="ARBA00004193"/>
    </source>
</evidence>